<keyword evidence="3 6" id="KW-0812">Transmembrane</keyword>
<feature type="transmembrane region" description="Helical" evidence="6">
    <location>
        <begin position="225"/>
        <end position="245"/>
    </location>
</feature>
<comment type="caution">
    <text evidence="8">The sequence shown here is derived from an EMBL/GenBank/DDBJ whole genome shotgun (WGS) entry which is preliminary data.</text>
</comment>
<feature type="transmembrane region" description="Helical" evidence="6">
    <location>
        <begin position="350"/>
        <end position="376"/>
    </location>
</feature>
<evidence type="ECO:0000259" key="7">
    <source>
        <dbReference type="Pfam" id="PF00361"/>
    </source>
</evidence>
<dbReference type="PANTHER" id="PTHR42703:SF1">
    <property type="entry name" value="NA(+)_H(+) ANTIPORTER SUBUNIT D1"/>
    <property type="match status" value="1"/>
</dbReference>
<feature type="domain" description="NADH:quinone oxidoreductase/Mrp antiporter transmembrane" evidence="7">
    <location>
        <begin position="133"/>
        <end position="445"/>
    </location>
</feature>
<dbReference type="InterPro" id="IPR001750">
    <property type="entry name" value="ND/Mrp_TM"/>
</dbReference>
<feature type="transmembrane region" description="Helical" evidence="6">
    <location>
        <begin position="6"/>
        <end position="25"/>
    </location>
</feature>
<protein>
    <recommendedName>
        <fullName evidence="7">NADH:quinone oxidoreductase/Mrp antiporter transmembrane domain-containing protein</fullName>
    </recommendedName>
</protein>
<feature type="transmembrane region" description="Helical" evidence="6">
    <location>
        <begin position="432"/>
        <end position="454"/>
    </location>
</feature>
<accession>A0A7C5XQ47</accession>
<feature type="transmembrane region" description="Helical" evidence="6">
    <location>
        <begin position="296"/>
        <end position="319"/>
    </location>
</feature>
<evidence type="ECO:0000313" key="8">
    <source>
        <dbReference type="EMBL" id="HHP81905.1"/>
    </source>
</evidence>
<evidence type="ECO:0000256" key="1">
    <source>
        <dbReference type="ARBA" id="ARBA00004651"/>
    </source>
</evidence>
<proteinExistence type="predicted"/>
<feature type="transmembrane region" description="Helical" evidence="6">
    <location>
        <begin position="168"/>
        <end position="190"/>
    </location>
</feature>
<gene>
    <name evidence="8" type="ORF">ENM84_04490</name>
</gene>
<dbReference type="AlphaFoldDB" id="A0A7C5XQ47"/>
<keyword evidence="5 6" id="KW-0472">Membrane</keyword>
<feature type="transmembrane region" description="Helical" evidence="6">
    <location>
        <begin position="138"/>
        <end position="156"/>
    </location>
</feature>
<evidence type="ECO:0000256" key="6">
    <source>
        <dbReference type="SAM" id="Phobius"/>
    </source>
</evidence>
<comment type="subcellular location">
    <subcellularLocation>
        <location evidence="1">Cell membrane</location>
        <topology evidence="1">Multi-pass membrane protein</topology>
    </subcellularLocation>
</comment>
<keyword evidence="2" id="KW-1003">Cell membrane</keyword>
<keyword evidence="4 6" id="KW-1133">Transmembrane helix</keyword>
<evidence type="ECO:0000256" key="3">
    <source>
        <dbReference type="ARBA" id="ARBA00022692"/>
    </source>
</evidence>
<dbReference type="GO" id="GO:0005886">
    <property type="term" value="C:plasma membrane"/>
    <property type="evidence" value="ECO:0007669"/>
    <property type="project" value="UniProtKB-SubCell"/>
</dbReference>
<reference evidence="8" key="1">
    <citation type="journal article" date="2020" name="mSystems">
        <title>Genome- and Community-Level Interaction Insights into Carbon Utilization and Element Cycling Functions of Hydrothermarchaeota in Hydrothermal Sediment.</title>
        <authorList>
            <person name="Zhou Z."/>
            <person name="Liu Y."/>
            <person name="Xu W."/>
            <person name="Pan J."/>
            <person name="Luo Z.H."/>
            <person name="Li M."/>
        </authorList>
    </citation>
    <scope>NUCLEOTIDE SEQUENCE [LARGE SCALE GENOMIC DNA]</scope>
    <source>
        <strain evidence="8">SpSt-1121</strain>
    </source>
</reference>
<evidence type="ECO:0000256" key="2">
    <source>
        <dbReference type="ARBA" id="ARBA00022475"/>
    </source>
</evidence>
<feature type="transmembrane region" description="Helical" evidence="6">
    <location>
        <begin position="37"/>
        <end position="57"/>
    </location>
</feature>
<feature type="transmembrane region" description="Helical" evidence="6">
    <location>
        <begin position="257"/>
        <end position="276"/>
    </location>
</feature>
<dbReference type="EMBL" id="DRZI01000191">
    <property type="protein sequence ID" value="HHP81905.1"/>
    <property type="molecule type" value="Genomic_DNA"/>
</dbReference>
<feature type="transmembrane region" description="Helical" evidence="6">
    <location>
        <begin position="475"/>
        <end position="501"/>
    </location>
</feature>
<feature type="transmembrane region" description="Helical" evidence="6">
    <location>
        <begin position="83"/>
        <end position="105"/>
    </location>
</feature>
<evidence type="ECO:0000256" key="4">
    <source>
        <dbReference type="ARBA" id="ARBA00022989"/>
    </source>
</evidence>
<name>A0A7C5XQ47_9CREN</name>
<dbReference type="Pfam" id="PF00361">
    <property type="entry name" value="Proton_antipo_M"/>
    <property type="match status" value="1"/>
</dbReference>
<organism evidence="8">
    <name type="scientific">Ignisphaera aggregans</name>
    <dbReference type="NCBI Taxonomy" id="334771"/>
    <lineage>
        <taxon>Archaea</taxon>
        <taxon>Thermoproteota</taxon>
        <taxon>Thermoprotei</taxon>
        <taxon>Desulfurococcales</taxon>
        <taxon>Desulfurococcaceae</taxon>
        <taxon>Ignisphaera</taxon>
    </lineage>
</organism>
<feature type="transmembrane region" description="Helical" evidence="6">
    <location>
        <begin position="396"/>
        <end position="420"/>
    </location>
</feature>
<feature type="transmembrane region" description="Helical" evidence="6">
    <location>
        <begin position="112"/>
        <end position="132"/>
    </location>
</feature>
<dbReference type="InterPro" id="IPR050586">
    <property type="entry name" value="CPA3_Na-H_Antiporter_D"/>
</dbReference>
<evidence type="ECO:0000256" key="5">
    <source>
        <dbReference type="ARBA" id="ARBA00023136"/>
    </source>
</evidence>
<sequence>MEVFIGLLPVFLVASTALLLIFPLVFKSRENRIYVEYMAVTCSSIAIVMSLIVLLHVNMNDVTTYFLGGFNPPLGIAYTVDKLSALFAFLSTLMLLFTVLYSSWFMVSKWNYLYYSLLFLMTAGSIGCFFTGDIFNLFVSLELLAISSYGLVAFYRDNPRAIRASLRYAIVGTVATSLYFFSTLLIYSAFGTLNMADIALKARNPLAQTPFSHTVAGDIVFTSKIALSIMIWVFFFKSAILPIGFTWQPYAYAEAPVPVAAGFTAIADIVGVYLFMRFTSTIFGQGVIEELVGFRSVILSFTQIIAVISALIASLLMVVESNIKKFIAYSTIAQLSLALFGASLDNHYGIAAAILLVMSNTLGDAMLFYIAGIALIGYGRSIKCLSTLKAIRAYKYILISLIIAILNLFGVIPVLIGFWGKALLILAGIEKSIVIPALVLIISGITAIGYFRLLQNTLASSTVIKSNVRLKNTTIPVLLVFTLAVISVVLGVCFIICTQFRKFILDIGLELINDYEKYMESALVVSEL</sequence>
<dbReference type="PANTHER" id="PTHR42703">
    <property type="entry name" value="NADH DEHYDROGENASE"/>
    <property type="match status" value="1"/>
</dbReference>
<feature type="transmembrane region" description="Helical" evidence="6">
    <location>
        <begin position="326"/>
        <end position="344"/>
    </location>
</feature>